<dbReference type="SUPFAM" id="SSF53756">
    <property type="entry name" value="UDP-Glycosyltransferase/glycogen phosphorylase"/>
    <property type="match status" value="1"/>
</dbReference>
<dbReference type="EMBL" id="CADILN010000005">
    <property type="protein sequence ID" value="CAB4050180.1"/>
    <property type="molecule type" value="Genomic_DNA"/>
</dbReference>
<accession>A0A6J5K8A9</accession>
<dbReference type="Gene3D" id="1.25.40.10">
    <property type="entry name" value="Tetratricopeptide repeat domain"/>
    <property type="match status" value="1"/>
</dbReference>
<dbReference type="InterPro" id="IPR011990">
    <property type="entry name" value="TPR-like_helical_dom_sf"/>
</dbReference>
<reference evidence="1 2" key="1">
    <citation type="submission" date="2020-04" db="EMBL/GenBank/DDBJ databases">
        <authorList>
            <person name="De Canck E."/>
        </authorList>
    </citation>
    <scope>NUCLEOTIDE SEQUENCE [LARGE SCALE GENOMIC DNA]</scope>
    <source>
        <strain evidence="1 2">LMG 9964</strain>
    </source>
</reference>
<proteinExistence type="predicted"/>
<dbReference type="Gene3D" id="3.40.50.2000">
    <property type="entry name" value="Glycogen Phosphorylase B"/>
    <property type="match status" value="1"/>
</dbReference>
<sequence length="626" mass="68170">MFMSDFALADSPVVVTVTTPRETVYLLWSILREEGFEAAVSRAAELAAAGVTPQLHADLHASAGHFEQAYHSASQAQAEANGARHARLALFADASGRGEVARHHSDMAVAAQPPAATLEWIVWLINHCGAHSAAAHMLRAYQRREPRDARGPWWLAISLGALDGPGVRDERRTALARAHALDPAVDPALPLQLALALREARDWPALEQVCREALARNPADAEMAWQLSHAHWQRNDASAAESTMRAAHAASPGNADVLAAIGFYLCEQARYEDSEAMLREALSANPNAVTPAVDLADLELRRGAWTSGWKRFEARLARDDREPNNIVSVMTRLCPRWQGETLAGKTLIVHSELGNGDDIHMVRYVPQLAARVHEQGGRLALCVRTSLHALLKRFYEDCVSIEHGPLGAPNYSLPMMSLPLVLDLQPQQVRGDAYLHADPGKVAVWRERLRGQQPQAKLHVGLVWAGNPTHRRDDRRSIARTALEPLLSLADVAFYSLTPGRAADVAVMNAQGYSVCDMTADYPTGFDDVAAHLCALDALVTIDSAPLHLGGALGRPVFGMLDHVSHWAWGNDETQAWYDSLELFRQPQPGQWAPVVERVTARLKALMAAGAGNVSPDSPAHPVVNG</sequence>
<evidence type="ECO:0000313" key="1">
    <source>
        <dbReference type="EMBL" id="CAB4050180.1"/>
    </source>
</evidence>
<dbReference type="SUPFAM" id="SSF48452">
    <property type="entry name" value="TPR-like"/>
    <property type="match status" value="1"/>
</dbReference>
<dbReference type="Proteomes" id="UP000494102">
    <property type="component" value="Unassembled WGS sequence"/>
</dbReference>
<name>A0A6J5K8A9_9BURK</name>
<dbReference type="AlphaFoldDB" id="A0A6J5K8A9"/>
<organism evidence="1 2">
    <name type="scientific">Paraburkholderia phenoliruptrix</name>
    <dbReference type="NCBI Taxonomy" id="252970"/>
    <lineage>
        <taxon>Bacteria</taxon>
        <taxon>Pseudomonadati</taxon>
        <taxon>Pseudomonadota</taxon>
        <taxon>Betaproteobacteria</taxon>
        <taxon>Burkholderiales</taxon>
        <taxon>Burkholderiaceae</taxon>
        <taxon>Paraburkholderia</taxon>
    </lineage>
</organism>
<gene>
    <name evidence="1" type="ORF">LMG9964_03844</name>
</gene>
<protein>
    <submittedName>
        <fullName evidence="1">Uncharacterized protein</fullName>
    </submittedName>
</protein>
<evidence type="ECO:0000313" key="2">
    <source>
        <dbReference type="Proteomes" id="UP000494102"/>
    </source>
</evidence>